<feature type="chain" id="PRO_5047245234" evidence="2">
    <location>
        <begin position="19"/>
        <end position="816"/>
    </location>
</feature>
<keyword evidence="4" id="KW-1185">Reference proteome</keyword>
<comment type="caution">
    <text evidence="3">The sequence shown here is derived from an EMBL/GenBank/DDBJ whole genome shotgun (WGS) entry which is preliminary data.</text>
</comment>
<proteinExistence type="predicted"/>
<evidence type="ECO:0000256" key="1">
    <source>
        <dbReference type="SAM" id="MobiDB-lite"/>
    </source>
</evidence>
<dbReference type="EMBL" id="JAPMOS010000057">
    <property type="protein sequence ID" value="KAJ4456944.1"/>
    <property type="molecule type" value="Genomic_DNA"/>
</dbReference>
<dbReference type="Proteomes" id="UP001141327">
    <property type="component" value="Unassembled WGS sequence"/>
</dbReference>
<gene>
    <name evidence="3" type="ORF">PAPYR_7666</name>
</gene>
<organism evidence="3 4">
    <name type="scientific">Paratrimastix pyriformis</name>
    <dbReference type="NCBI Taxonomy" id="342808"/>
    <lineage>
        <taxon>Eukaryota</taxon>
        <taxon>Metamonada</taxon>
        <taxon>Preaxostyla</taxon>
        <taxon>Paratrimastigidae</taxon>
        <taxon>Paratrimastix</taxon>
    </lineage>
</organism>
<name>A0ABQ8UCC8_9EUKA</name>
<reference evidence="3" key="1">
    <citation type="journal article" date="2022" name="bioRxiv">
        <title>Genomics of Preaxostyla Flagellates Illuminates Evolutionary Transitions and the Path Towards Mitochondrial Loss.</title>
        <authorList>
            <person name="Novak L.V.F."/>
            <person name="Treitli S.C."/>
            <person name="Pyrih J."/>
            <person name="Halakuc P."/>
            <person name="Pipaliya S.V."/>
            <person name="Vacek V."/>
            <person name="Brzon O."/>
            <person name="Soukal P."/>
            <person name="Eme L."/>
            <person name="Dacks J.B."/>
            <person name="Karnkowska A."/>
            <person name="Elias M."/>
            <person name="Hampl V."/>
        </authorList>
    </citation>
    <scope>NUCLEOTIDE SEQUENCE</scope>
    <source>
        <strain evidence="3">RCP-MX</strain>
    </source>
</reference>
<evidence type="ECO:0000313" key="3">
    <source>
        <dbReference type="EMBL" id="KAJ4456944.1"/>
    </source>
</evidence>
<keyword evidence="2" id="KW-0732">Signal</keyword>
<evidence type="ECO:0000256" key="2">
    <source>
        <dbReference type="SAM" id="SignalP"/>
    </source>
</evidence>
<dbReference type="Gene3D" id="4.10.70.10">
    <property type="entry name" value="Disintegrin domain"/>
    <property type="match status" value="1"/>
</dbReference>
<protein>
    <submittedName>
        <fullName evidence="3">Uncharacterized protein</fullName>
    </submittedName>
</protein>
<dbReference type="PANTHER" id="PTHR16897:SF2">
    <property type="entry name" value="OS03G0226600 PROTEIN"/>
    <property type="match status" value="1"/>
</dbReference>
<sequence length="816" mass="86302">MAGPPPLVLLLLLHLVAGALDYGFYSASNGQYYDLSPLQGTISVDSESATLHVHLGADFSLIDGPCKAWLEYPTYNTCLARDEWPWKEGHNSTISHLCNTSSISSEPQLSGGPLAWGIHFSHRAACPVNECERWDGDSLAVLAWLCEPTSNRTAFTRSPLSCLAPYPGTGVMTAYPAGHRVGACQVCDPARNLDGWSAYQPSAPCRPAVDECDLAEFCTAASADCPPDMRPVATLTPGALVDYPAAHGADRVRFGWSGMNLTCGTLHFQYALSPVRGVPLTADLLGAYSTAATLERPYPAALTLEATLGPEVLASHTYYIALRVWVRAAHRHNPHNPNNPHNRHRQPSLAHPPWALHAMFEGQLGATGCAVDPADLWVGALTYDPTPPDLFQADLTGGSCVVDRPQADRTYLSAPGRPWLLVRYAASDLNSTVAGFEVALGATADDTDLLGWTTVAPATRTADLSAGCALLDLTPSHALPACPPPACPGDGPQPATLCCAHVAVDPALAAALAPDGTPFQVRVRARNGAGLAREAAPQTAVFATSAPTVSFLWHGPAGPTHLSNVPTEISGAWDVAEPLSGVQSLLWGFGEDAAGLAADQLAEIPLAPVHSAPATLLHGHTYYQTLIAVGASGLQRRVVSAGLTVDLTPPNATSAEVHNAQPDARCSAQRECYQASPVPRLAWSGFAEDLAPVVRYEVALGSTPGAQDLAPYRSVGLMTNASLDDLVVPTGTVFYAAVRAYNSLEMVRPAVRSPPLHVGIPRRDDVSGQLHSSTIRPACRNQFDHPRPSSPPAEINSRQNGRETGGTGKKWDGTRK</sequence>
<feature type="region of interest" description="Disordered" evidence="1">
    <location>
        <begin position="776"/>
        <end position="816"/>
    </location>
</feature>
<accession>A0ABQ8UCC8</accession>
<dbReference type="InterPro" id="IPR036436">
    <property type="entry name" value="Disintegrin_dom_sf"/>
</dbReference>
<feature type="signal peptide" evidence="2">
    <location>
        <begin position="1"/>
        <end position="18"/>
    </location>
</feature>
<dbReference type="PANTHER" id="PTHR16897">
    <property type="entry name" value="OS10G0105400 PROTEIN"/>
    <property type="match status" value="1"/>
</dbReference>
<dbReference type="SUPFAM" id="SSF57552">
    <property type="entry name" value="Blood coagulation inhibitor (disintegrin)"/>
    <property type="match status" value="1"/>
</dbReference>
<evidence type="ECO:0000313" key="4">
    <source>
        <dbReference type="Proteomes" id="UP001141327"/>
    </source>
</evidence>